<dbReference type="InterPro" id="IPR025164">
    <property type="entry name" value="Toastrack_DUF4097"/>
</dbReference>
<evidence type="ECO:0000313" key="4">
    <source>
        <dbReference type="Proteomes" id="UP000479132"/>
    </source>
</evidence>
<evidence type="ECO:0000256" key="1">
    <source>
        <dbReference type="SAM" id="SignalP"/>
    </source>
</evidence>
<dbReference type="Proteomes" id="UP000479132">
    <property type="component" value="Unassembled WGS sequence"/>
</dbReference>
<keyword evidence="4" id="KW-1185">Reference proteome</keyword>
<proteinExistence type="predicted"/>
<protein>
    <submittedName>
        <fullName evidence="3">DUF4097 domain-containing protein</fullName>
    </submittedName>
</protein>
<comment type="caution">
    <text evidence="3">The sequence shown here is derived from an EMBL/GenBank/DDBJ whole genome shotgun (WGS) entry which is preliminary data.</text>
</comment>
<sequence>MKILKLLFLLAATLIMANAVYAQDGVFNLDREYQVNSGGTVHLSSDDAEVTIEGSDRSSVHLVVYRNIDVDGWKLGSRGEFDIEVEERGGDLYIQEKNSEEFRLLFGSVEEEYRITLEVPSDISLDLQGDDDDYEISDIQGSFSVNADDSDLDLSNMTGDDFSFDIDDGSIRMDQTRGSLKLRMDDGDMYVRQGNFDEIDAYLDDGEVDITTSLANDGLYIFDFDDGDLELNITGGGGQFDIRHDNAGIRTDNSFEELDRDERRSLYRLLGGEARIEIDIDDGDVELRTM</sequence>
<reference evidence="3 4" key="1">
    <citation type="submission" date="2020-02" db="EMBL/GenBank/DDBJ databases">
        <title>Aliifodinibius halophilus 2W32, complete genome.</title>
        <authorList>
            <person name="Li Y."/>
            <person name="Wu S."/>
        </authorList>
    </citation>
    <scope>NUCLEOTIDE SEQUENCE [LARGE SCALE GENOMIC DNA]</scope>
    <source>
        <strain evidence="3 4">2W32</strain>
    </source>
</reference>
<feature type="domain" description="DUF4097" evidence="2">
    <location>
        <begin position="43"/>
        <end position="287"/>
    </location>
</feature>
<accession>A0A6M1TCU0</accession>
<dbReference type="EMBL" id="JAALLS010000011">
    <property type="protein sequence ID" value="NGP88684.1"/>
    <property type="molecule type" value="Genomic_DNA"/>
</dbReference>
<feature type="chain" id="PRO_5027067098" evidence="1">
    <location>
        <begin position="23"/>
        <end position="290"/>
    </location>
</feature>
<evidence type="ECO:0000313" key="3">
    <source>
        <dbReference type="EMBL" id="NGP88684.1"/>
    </source>
</evidence>
<dbReference type="AlphaFoldDB" id="A0A6M1TCU0"/>
<dbReference type="Gene3D" id="2.160.20.120">
    <property type="match status" value="1"/>
</dbReference>
<feature type="signal peptide" evidence="1">
    <location>
        <begin position="1"/>
        <end position="22"/>
    </location>
</feature>
<organism evidence="3 4">
    <name type="scientific">Fodinibius halophilus</name>
    <dbReference type="NCBI Taxonomy" id="1736908"/>
    <lineage>
        <taxon>Bacteria</taxon>
        <taxon>Pseudomonadati</taxon>
        <taxon>Balneolota</taxon>
        <taxon>Balneolia</taxon>
        <taxon>Balneolales</taxon>
        <taxon>Balneolaceae</taxon>
        <taxon>Fodinibius</taxon>
    </lineage>
</organism>
<name>A0A6M1TCU0_9BACT</name>
<evidence type="ECO:0000259" key="2">
    <source>
        <dbReference type="Pfam" id="PF13349"/>
    </source>
</evidence>
<dbReference type="RefSeq" id="WP_165268658.1">
    <property type="nucleotide sequence ID" value="NZ_JAALLS010000011.1"/>
</dbReference>
<dbReference type="Pfam" id="PF13349">
    <property type="entry name" value="DUF4097"/>
    <property type="match status" value="1"/>
</dbReference>
<gene>
    <name evidence="3" type="ORF">G3569_09975</name>
</gene>
<keyword evidence="1" id="KW-0732">Signal</keyword>